<keyword evidence="1" id="KW-1133">Transmembrane helix</keyword>
<dbReference type="InterPro" id="IPR010690">
    <property type="entry name" value="YqfD"/>
</dbReference>
<reference evidence="3" key="1">
    <citation type="journal article" date="2019" name="Int. J. Syst. Evol. Microbiol.">
        <title>The Global Catalogue of Microorganisms (GCM) 10K type strain sequencing project: providing services to taxonomists for standard genome sequencing and annotation.</title>
        <authorList>
            <consortium name="The Broad Institute Genomics Platform"/>
            <consortium name="The Broad Institute Genome Sequencing Center for Infectious Disease"/>
            <person name="Wu L."/>
            <person name="Ma J."/>
        </authorList>
    </citation>
    <scope>NUCLEOTIDE SEQUENCE [LARGE SCALE GENOMIC DNA]</scope>
    <source>
        <strain evidence="3">KCTC 13128</strain>
    </source>
</reference>
<comment type="caution">
    <text evidence="2">The sequence shown here is derived from an EMBL/GenBank/DDBJ whole genome shotgun (WGS) entry which is preliminary data.</text>
</comment>
<sequence length="408" mass="46107">MKHNQGKSMSGFITIEVQGERPEAFFQLCSQSGVQAWDIRKPQADICEGSIKLKDVQRIKPIKRGTGYKVRFKERKGLPFLFKHFLGRKTLVTGLLAGLLFLLFLSNILWDVEISGLPKDVEEKVNKQLDEYGIQQGAWIFKLESPNQIQQQLIKDVPELLWVGVDQRGTTFHLEGVEKIVVKEEEKPGPQNLVAAKKGVITDMYVAKGRPLVHVSDYVDAGDVLVSGRIDSSAEEEEEQEKERKAELVAAQGEVTAATWYEVSVTVPLELLSEQLTGNRKKKYHLKAGQTMLPVWGFGSHEFDEVYREVEERSLYFLKWELPVKFVETTLSEKQSIQEERTKDEAVEAGVLQAKKDLQLHLGPDATIVSEKILQETMDNGKVKINLFLSVEENIAEAEPIKTTGQTE</sequence>
<dbReference type="NCBIfam" id="TIGR02876">
    <property type="entry name" value="spore_yqfD"/>
    <property type="match status" value="1"/>
</dbReference>
<evidence type="ECO:0000313" key="2">
    <source>
        <dbReference type="EMBL" id="MFC3039096.1"/>
    </source>
</evidence>
<keyword evidence="1" id="KW-0812">Transmembrane</keyword>
<evidence type="ECO:0000256" key="1">
    <source>
        <dbReference type="SAM" id="Phobius"/>
    </source>
</evidence>
<protein>
    <submittedName>
        <fullName evidence="2">Sporulation protein YqfD</fullName>
    </submittedName>
</protein>
<evidence type="ECO:0000313" key="3">
    <source>
        <dbReference type="Proteomes" id="UP001595279"/>
    </source>
</evidence>
<gene>
    <name evidence="2" type="primary">yqfD</name>
    <name evidence="2" type="ORF">ACFOGI_02380</name>
</gene>
<dbReference type="Pfam" id="PF06898">
    <property type="entry name" value="YqfD"/>
    <property type="match status" value="1"/>
</dbReference>
<dbReference type="PIRSF" id="PIRSF029895">
    <property type="entry name" value="SpoIV"/>
    <property type="match status" value="1"/>
</dbReference>
<feature type="transmembrane region" description="Helical" evidence="1">
    <location>
        <begin position="91"/>
        <end position="110"/>
    </location>
</feature>
<proteinExistence type="predicted"/>
<dbReference type="Proteomes" id="UP001595279">
    <property type="component" value="Unassembled WGS sequence"/>
</dbReference>
<organism evidence="2 3">
    <name type="scientific">Virgibacillus xinjiangensis</name>
    <dbReference type="NCBI Taxonomy" id="393090"/>
    <lineage>
        <taxon>Bacteria</taxon>
        <taxon>Bacillati</taxon>
        <taxon>Bacillota</taxon>
        <taxon>Bacilli</taxon>
        <taxon>Bacillales</taxon>
        <taxon>Bacillaceae</taxon>
        <taxon>Virgibacillus</taxon>
    </lineage>
</organism>
<keyword evidence="3" id="KW-1185">Reference proteome</keyword>
<dbReference type="RefSeq" id="WP_390267832.1">
    <property type="nucleotide sequence ID" value="NZ_JBHRSA010000004.1"/>
</dbReference>
<accession>A0ABV7CRQ1</accession>
<keyword evidence="1" id="KW-0472">Membrane</keyword>
<dbReference type="EMBL" id="JBHRSA010000004">
    <property type="protein sequence ID" value="MFC3039096.1"/>
    <property type="molecule type" value="Genomic_DNA"/>
</dbReference>
<name>A0ABV7CRQ1_9BACI</name>